<dbReference type="PANTHER" id="PTHR45947">
    <property type="entry name" value="SULFOQUINOVOSYL TRANSFERASE SQD2"/>
    <property type="match status" value="1"/>
</dbReference>
<dbReference type="PANTHER" id="PTHR45947:SF13">
    <property type="entry name" value="TRANSFERASE"/>
    <property type="match status" value="1"/>
</dbReference>
<dbReference type="GO" id="GO:0016757">
    <property type="term" value="F:glycosyltransferase activity"/>
    <property type="evidence" value="ECO:0007669"/>
    <property type="project" value="TreeGrafter"/>
</dbReference>
<comment type="caution">
    <text evidence="2">The sequence shown here is derived from an EMBL/GenBank/DDBJ whole genome shotgun (WGS) entry which is preliminary data.</text>
</comment>
<evidence type="ECO:0000313" key="3">
    <source>
        <dbReference type="Proteomes" id="UP000483432"/>
    </source>
</evidence>
<organism evidence="2 3">
    <name type="scientific">Sulfuriferula multivorans</name>
    <dbReference type="NCBI Taxonomy" id="1559896"/>
    <lineage>
        <taxon>Bacteria</taxon>
        <taxon>Pseudomonadati</taxon>
        <taxon>Pseudomonadota</taxon>
        <taxon>Betaproteobacteria</taxon>
        <taxon>Nitrosomonadales</taxon>
        <taxon>Sulfuricellaceae</taxon>
        <taxon>Sulfuriferula</taxon>
    </lineage>
</organism>
<gene>
    <name evidence="2" type="ORF">GZ085_04585</name>
</gene>
<accession>A0A7C9NTL1</accession>
<reference evidence="2 3" key="1">
    <citation type="submission" date="2019-09" db="EMBL/GenBank/DDBJ databases">
        <title>H2 Metabolism Revealed by Metagenomic Analysis in Subglacial Sediment of East Antarctica.</title>
        <authorList>
            <person name="Yang Z."/>
            <person name="Zhang Y."/>
            <person name="Lv Y."/>
            <person name="Yan W."/>
            <person name="Xiao X."/>
            <person name="Sun B."/>
            <person name="Ma H."/>
        </authorList>
    </citation>
    <scope>NUCLEOTIDE SEQUENCE [LARGE SCALE GENOMIC DNA]</scope>
    <source>
        <strain evidence="2">Bin2_2</strain>
    </source>
</reference>
<evidence type="ECO:0000259" key="1">
    <source>
        <dbReference type="Pfam" id="PF13439"/>
    </source>
</evidence>
<dbReference type="SUPFAM" id="SSF53756">
    <property type="entry name" value="UDP-Glycosyltransferase/glycogen phosphorylase"/>
    <property type="match status" value="1"/>
</dbReference>
<protein>
    <submittedName>
        <fullName evidence="2">Glycosyltransferase</fullName>
    </submittedName>
</protein>
<evidence type="ECO:0000313" key="2">
    <source>
        <dbReference type="EMBL" id="NDP47665.1"/>
    </source>
</evidence>
<dbReference type="InterPro" id="IPR028098">
    <property type="entry name" value="Glyco_trans_4-like_N"/>
</dbReference>
<dbReference type="AlphaFoldDB" id="A0A7C9NTL1"/>
<dbReference type="Pfam" id="PF13439">
    <property type="entry name" value="Glyco_transf_4"/>
    <property type="match status" value="1"/>
</dbReference>
<dbReference type="EMBL" id="JAAFGW010000047">
    <property type="protein sequence ID" value="NDP47665.1"/>
    <property type="molecule type" value="Genomic_DNA"/>
</dbReference>
<keyword evidence="2" id="KW-0808">Transferase</keyword>
<feature type="non-terminal residue" evidence="2">
    <location>
        <position position="342"/>
    </location>
</feature>
<proteinExistence type="predicted"/>
<dbReference type="InterPro" id="IPR050194">
    <property type="entry name" value="Glycosyltransferase_grp1"/>
</dbReference>
<dbReference type="Pfam" id="PF13692">
    <property type="entry name" value="Glyco_trans_1_4"/>
    <property type="match status" value="1"/>
</dbReference>
<name>A0A7C9NTL1_9PROT</name>
<dbReference type="Proteomes" id="UP000483432">
    <property type="component" value="Unassembled WGS sequence"/>
</dbReference>
<sequence>MAAREEGAALPRVLIAHNAYQHRGGEDSVVEAEIALLRSHGHVVETYFRSNDDVAAMSSLSLARHTLWSNRTSHELAKLIRRFKPDVIHVHNTFPLMSPSLYWAAERAGIPVVQTLHNFRLMCLNALFLREGKVCEDCMGKLPWRGVARACYRGSHTASAALAGMLALHRGLGTYQNKVARYIALNGFCRDKFIEGGLPAERVEVKPNFVDFDAPPLTARVGMLFVGRLSVEKGVATLAEAMAVLPDMSLRVAGDGPEEELLAGVAGIARLGSMPSEAVRQEMACAVALVVPSIWYENFPRTIVEAFACGLPVIASRIGALADIVTDGVTGLLFEPANARDL</sequence>
<feature type="domain" description="Glycosyltransferase subfamily 4-like N-terminal" evidence="1">
    <location>
        <begin position="30"/>
        <end position="213"/>
    </location>
</feature>
<dbReference type="Gene3D" id="3.40.50.2000">
    <property type="entry name" value="Glycogen Phosphorylase B"/>
    <property type="match status" value="2"/>
</dbReference>